<feature type="transmembrane region" description="Helical" evidence="1">
    <location>
        <begin position="364"/>
        <end position="385"/>
    </location>
</feature>
<reference evidence="2" key="1">
    <citation type="submission" date="2013-05" db="EMBL/GenBank/DDBJ databases">
        <authorList>
            <person name="Yim A.K.Y."/>
            <person name="Chan T.F."/>
            <person name="Ji K.M."/>
            <person name="Liu X.Y."/>
            <person name="Zhou J.W."/>
            <person name="Li R.Q."/>
            <person name="Yang K.Y."/>
            <person name="Li J."/>
            <person name="Li M."/>
            <person name="Law P.T.W."/>
            <person name="Wu Y.L."/>
            <person name="Cai Z.L."/>
            <person name="Qin H."/>
            <person name="Bao Y."/>
            <person name="Leung R.K.K."/>
            <person name="Ng P.K.S."/>
            <person name="Zou J."/>
            <person name="Zhong X.J."/>
            <person name="Ran P.X."/>
            <person name="Zhong N.S."/>
            <person name="Liu Z.G."/>
            <person name="Tsui S.K.W."/>
        </authorList>
    </citation>
    <scope>NUCLEOTIDE SEQUENCE</scope>
    <source>
        <strain evidence="2">Derf</strain>
        <tissue evidence="2">Whole organism</tissue>
    </source>
</reference>
<protein>
    <submittedName>
        <fullName evidence="2">Uncharacterized protein</fullName>
    </submittedName>
</protein>
<keyword evidence="3" id="KW-1185">Reference proteome</keyword>
<feature type="transmembrane region" description="Helical" evidence="1">
    <location>
        <begin position="209"/>
        <end position="235"/>
    </location>
</feature>
<comment type="caution">
    <text evidence="2">The sequence shown here is derived from an EMBL/GenBank/DDBJ whole genome shotgun (WGS) entry which is preliminary data.</text>
</comment>
<evidence type="ECO:0000313" key="3">
    <source>
        <dbReference type="Proteomes" id="UP000790347"/>
    </source>
</evidence>
<feature type="transmembrane region" description="Helical" evidence="1">
    <location>
        <begin position="148"/>
        <end position="167"/>
    </location>
</feature>
<proteinExistence type="predicted"/>
<keyword evidence="1" id="KW-0472">Membrane</keyword>
<sequence length="528" mass="63627">MSINTIKIFLFIQIFLSQKREKNLTVSHQFQMKLYVEISLINMTTIIKIIKRNLSLSFLRKDYHGYINDFINDQFQMCVLLLLRMDFSITDYREKRIRRNLKTFQPTLWITTNAWISFGLLIYILIFPPNDYTIDLKFLEQLMNCQRFDLIVCQMIIAHLNVEWLWLVMARRTLLYRCSWVDFMTIDHSDDEQKLDRKIRKYMNKFHPLMNFITTSVYLVIVIIMMTNVILLPYYCLQYYQDGTINFIQYLTLFLMIPIYIDTEQMLGQLFVATKFQLFTLLFFNGRIKRLHSILLSLVCHADYPTYISEKIFWNRFHNEYIILHDEIKQSNETTKILVFGVEIISKSAILLSCVFYSCQSKMVLVGYLFILFAIIGIFFLYGLYYQVASLPTHNEQCIRALSRWLARTQWSTRFMLQGKSRWHKNHPIKWRQSIKANLFVQMMTINRFGYTCGNLFEINKYKFFQLMLWNLPFILIIQYTIRLMQKQQNKFNTYNTQLLMWRKSLKSNLFVQTMNNNRLGFTCGHFL</sequence>
<dbReference type="AlphaFoldDB" id="A0A922HNN4"/>
<evidence type="ECO:0000313" key="2">
    <source>
        <dbReference type="EMBL" id="KAH9501072.1"/>
    </source>
</evidence>
<name>A0A922HNN4_DERFA</name>
<dbReference type="EMBL" id="ASGP02000006">
    <property type="protein sequence ID" value="KAH9501072.1"/>
    <property type="molecule type" value="Genomic_DNA"/>
</dbReference>
<organism evidence="2 3">
    <name type="scientific">Dermatophagoides farinae</name>
    <name type="common">American house dust mite</name>
    <dbReference type="NCBI Taxonomy" id="6954"/>
    <lineage>
        <taxon>Eukaryota</taxon>
        <taxon>Metazoa</taxon>
        <taxon>Ecdysozoa</taxon>
        <taxon>Arthropoda</taxon>
        <taxon>Chelicerata</taxon>
        <taxon>Arachnida</taxon>
        <taxon>Acari</taxon>
        <taxon>Acariformes</taxon>
        <taxon>Sarcoptiformes</taxon>
        <taxon>Astigmata</taxon>
        <taxon>Psoroptidia</taxon>
        <taxon>Analgoidea</taxon>
        <taxon>Pyroglyphidae</taxon>
        <taxon>Dermatophagoidinae</taxon>
        <taxon>Dermatophagoides</taxon>
    </lineage>
</organism>
<feature type="transmembrane region" description="Helical" evidence="1">
    <location>
        <begin position="247"/>
        <end position="263"/>
    </location>
</feature>
<keyword evidence="1" id="KW-0812">Transmembrane</keyword>
<gene>
    <name evidence="2" type="ORF">DERF_011941</name>
</gene>
<reference evidence="2" key="2">
    <citation type="journal article" date="2022" name="Res Sq">
        <title>Comparative Genomics Reveals Insights into the Divergent Evolution of Astigmatic Mites and Household Pest Adaptations.</title>
        <authorList>
            <person name="Xiong Q."/>
            <person name="Wan A.T.-Y."/>
            <person name="Liu X.-Y."/>
            <person name="Fung C.S.-H."/>
            <person name="Xiao X."/>
            <person name="Malainual N."/>
            <person name="Hou J."/>
            <person name="Wang L."/>
            <person name="Wang M."/>
            <person name="Yang K."/>
            <person name="Cui Y."/>
            <person name="Leung E."/>
            <person name="Nong W."/>
            <person name="Shin S.-K."/>
            <person name="Au S."/>
            <person name="Jeong K.Y."/>
            <person name="Chew F.T."/>
            <person name="Hui J."/>
            <person name="Leung T.F."/>
            <person name="Tungtrongchitr A."/>
            <person name="Zhong N."/>
            <person name="Liu Z."/>
            <person name="Tsui S."/>
        </authorList>
    </citation>
    <scope>NUCLEOTIDE SEQUENCE</scope>
    <source>
        <strain evidence="2">Derf</strain>
        <tissue evidence="2">Whole organism</tissue>
    </source>
</reference>
<dbReference type="Proteomes" id="UP000790347">
    <property type="component" value="Unassembled WGS sequence"/>
</dbReference>
<accession>A0A922HNN4</accession>
<feature type="transmembrane region" description="Helical" evidence="1">
    <location>
        <begin position="108"/>
        <end position="128"/>
    </location>
</feature>
<feature type="transmembrane region" description="Helical" evidence="1">
    <location>
        <begin position="464"/>
        <end position="482"/>
    </location>
</feature>
<keyword evidence="1" id="KW-1133">Transmembrane helix</keyword>
<evidence type="ECO:0000256" key="1">
    <source>
        <dbReference type="SAM" id="Phobius"/>
    </source>
</evidence>